<gene>
    <name evidence="1" type="ORF">SPELUC_LOCUS8020</name>
</gene>
<comment type="caution">
    <text evidence="1">The sequence shown here is derived from an EMBL/GenBank/DDBJ whole genome shotgun (WGS) entry which is preliminary data.</text>
</comment>
<dbReference type="Proteomes" id="UP000789366">
    <property type="component" value="Unassembled WGS sequence"/>
</dbReference>
<evidence type="ECO:0000313" key="2">
    <source>
        <dbReference type="Proteomes" id="UP000789366"/>
    </source>
</evidence>
<sequence length="346" mass="41266">MDTTQQCSKCYRHLDSTYFINKTGRILKSCSICREQSLIIYQSNLSNSNNHLDEKFHPDENFHSDEYLLLSEIKKTLYDEIIKYDSNEYLENDHKSIDFFCKLSLVEEENQLLEKTPHDISKIIAESIAHLKHNILHKRPERFGVSDIIKEKIKQYLQFTPKDIFRQLELDNQNLTQKQVHAWWANFIRKEYIRDKDNQLRSTKLLLEEYQYKIILINIEGEATYLGFITPFFDILSKNREIIVDATYNEVLQDITLITNNEIFNYNEDFNHSEDNNIFNEYEEWLSGALEIIHEQRSLGNYKWANAIRGSLEGVKNLYTDVTSHHNRITNPRTWKDHNKHTMFLD</sequence>
<organism evidence="1 2">
    <name type="scientific">Cetraspora pellucida</name>
    <dbReference type="NCBI Taxonomy" id="1433469"/>
    <lineage>
        <taxon>Eukaryota</taxon>
        <taxon>Fungi</taxon>
        <taxon>Fungi incertae sedis</taxon>
        <taxon>Mucoromycota</taxon>
        <taxon>Glomeromycotina</taxon>
        <taxon>Glomeromycetes</taxon>
        <taxon>Diversisporales</taxon>
        <taxon>Gigasporaceae</taxon>
        <taxon>Cetraspora</taxon>
    </lineage>
</organism>
<name>A0ACA9N3A8_9GLOM</name>
<accession>A0ACA9N3A8</accession>
<reference evidence="1" key="1">
    <citation type="submission" date="2021-06" db="EMBL/GenBank/DDBJ databases">
        <authorList>
            <person name="Kallberg Y."/>
            <person name="Tangrot J."/>
            <person name="Rosling A."/>
        </authorList>
    </citation>
    <scope>NUCLEOTIDE SEQUENCE</scope>
    <source>
        <strain evidence="1">28 12/20/2015</strain>
    </source>
</reference>
<dbReference type="EMBL" id="CAJVPW010011379">
    <property type="protein sequence ID" value="CAG8625214.1"/>
    <property type="molecule type" value="Genomic_DNA"/>
</dbReference>
<protein>
    <submittedName>
        <fullName evidence="1">12259_t:CDS:1</fullName>
    </submittedName>
</protein>
<proteinExistence type="predicted"/>
<keyword evidence="2" id="KW-1185">Reference proteome</keyword>
<evidence type="ECO:0000313" key="1">
    <source>
        <dbReference type="EMBL" id="CAG8625214.1"/>
    </source>
</evidence>